<dbReference type="HOGENOM" id="CLU_1822988_0_0_9"/>
<reference evidence="1 2" key="1">
    <citation type="journal article" date="2006" name="Proc. Natl. Acad. Sci. U.S.A.">
        <title>Comparative genomics of the lactic acid bacteria.</title>
        <authorList>
            <person name="Makarova K."/>
            <person name="Slesarev A."/>
            <person name="Wolf Y."/>
            <person name="Sorokin A."/>
            <person name="Mirkin B."/>
            <person name="Koonin E."/>
            <person name="Pavlov A."/>
            <person name="Pavlova N."/>
            <person name="Karamychev V."/>
            <person name="Polouchine N."/>
            <person name="Shakhova V."/>
            <person name="Grigoriev I."/>
            <person name="Lou Y."/>
            <person name="Rohksar D."/>
            <person name="Lucas S."/>
            <person name="Huang K."/>
            <person name="Goodstein D.M."/>
            <person name="Hawkins T."/>
            <person name="Plengvidhya V."/>
            <person name="Welker D."/>
            <person name="Hughes J."/>
            <person name="Goh Y."/>
            <person name="Benson A."/>
            <person name="Baldwin K."/>
            <person name="Lee J.H."/>
            <person name="Diaz-Muniz I."/>
            <person name="Dosti B."/>
            <person name="Smeianov V."/>
            <person name="Wechter W."/>
            <person name="Barabote R."/>
            <person name="Lorca G."/>
            <person name="Altermann E."/>
            <person name="Barrangou R."/>
            <person name="Ganesan B."/>
            <person name="Xie Y."/>
            <person name="Rawsthorne H."/>
            <person name="Tamir D."/>
            <person name="Parker C."/>
            <person name="Breidt F."/>
            <person name="Broadbent J."/>
            <person name="Hutkins R."/>
            <person name="O'Sullivan D."/>
            <person name="Steele J."/>
            <person name="Unlu G."/>
            <person name="Saier M."/>
            <person name="Klaenhammer T."/>
            <person name="Richardson P."/>
            <person name="Kozyavkin S."/>
            <person name="Weimer B."/>
            <person name="Mills D."/>
        </authorList>
    </citation>
    <scope>NUCLEOTIDE SEQUENCE [LARGE SCALE GENOMIC DNA]</scope>
    <source>
        <strain evidence="2">ATCC 8293 / DSM 20343 / BCRC 11652 / CCM 1803 / JCM 6124 / NCDO 523 / NBRC 100496 / NCIMB 8023 / NCTC 12954 / NRRL B-1118 / 37Y</strain>
    </source>
</reference>
<organism evidence="1 2">
    <name type="scientific">Leuconostoc mesenteroides subsp. mesenteroides (strain ATCC 8293 / DSM 20343 / BCRC 11652 / CCM 1803 / JCM 6124 / NCDO 523 / NBRC 100496 / NCIMB 8023 / NCTC 12954 / NRRL B-1118 / 37Y)</name>
    <dbReference type="NCBI Taxonomy" id="203120"/>
    <lineage>
        <taxon>Bacteria</taxon>
        <taxon>Bacillati</taxon>
        <taxon>Bacillota</taxon>
        <taxon>Bacilli</taxon>
        <taxon>Lactobacillales</taxon>
        <taxon>Lactobacillaceae</taxon>
        <taxon>Leuconostoc</taxon>
    </lineage>
</organism>
<dbReference type="AlphaFoldDB" id="Q03VP8"/>
<gene>
    <name evidence="1" type="ordered locus">LEUM_1632</name>
</gene>
<name>Q03VP8_LEUMM</name>
<proteinExistence type="predicted"/>
<dbReference type="EnsemblBacteria" id="ABJ62724">
    <property type="protein sequence ID" value="ABJ62724"/>
    <property type="gene ID" value="LEUM_1632"/>
</dbReference>
<dbReference type="GeneID" id="29575780"/>
<dbReference type="Proteomes" id="UP000000362">
    <property type="component" value="Chromosome"/>
</dbReference>
<protein>
    <submittedName>
        <fullName evidence="1">Uncharacterized protein</fullName>
    </submittedName>
</protein>
<dbReference type="EMBL" id="CP000414">
    <property type="protein sequence ID" value="ABJ62724.1"/>
    <property type="molecule type" value="Genomic_DNA"/>
</dbReference>
<dbReference type="KEGG" id="lme:LEUM_1632"/>
<keyword evidence="2" id="KW-1185">Reference proteome</keyword>
<sequence length="141" mass="15833">MATKYGFVYIESNVTGREKAITLDNNSEYYGVQSGSPSLITITGRCNIYPEWQIIQDGAVVGKAKFSLYLADNQRLIVSSYPEDQYARVYNTDGTFSDVSQLADFSVNNYLRVPEGTSTLLAYLDENAQLDVTFKEERLIV</sequence>
<evidence type="ECO:0000313" key="2">
    <source>
        <dbReference type="Proteomes" id="UP000000362"/>
    </source>
</evidence>
<dbReference type="RefSeq" id="WP_010284188.1">
    <property type="nucleotide sequence ID" value="NC_008531.1"/>
</dbReference>
<accession>Q03VP8</accession>
<evidence type="ECO:0000313" key="1">
    <source>
        <dbReference type="EMBL" id="ABJ62724.1"/>
    </source>
</evidence>